<protein>
    <submittedName>
        <fullName evidence="1">Glycosyl transferase</fullName>
    </submittedName>
</protein>
<keyword evidence="2" id="KW-1185">Reference proteome</keyword>
<dbReference type="Proteomes" id="UP000074866">
    <property type="component" value="Unassembled WGS sequence"/>
</dbReference>
<name>A0ACC4ZS76_9BACL</name>
<organism evidence="1 2">
    <name type="scientific">Paenibacillus jamilae</name>
    <dbReference type="NCBI Taxonomy" id="114136"/>
    <lineage>
        <taxon>Bacteria</taxon>
        <taxon>Bacillati</taxon>
        <taxon>Bacillota</taxon>
        <taxon>Bacilli</taxon>
        <taxon>Bacillales</taxon>
        <taxon>Paenibacillaceae</taxon>
        <taxon>Paenibacillus</taxon>
    </lineage>
</organism>
<proteinExistence type="predicted"/>
<keyword evidence="1" id="KW-0808">Transferase</keyword>
<evidence type="ECO:0000313" key="1">
    <source>
        <dbReference type="EMBL" id="KTS81081.1"/>
    </source>
</evidence>
<sequence>MESLPKVSVIIPFFNCPYVDQAVASVLNQTYPNIEIIVVDDGSTMHQERLIPYMDRIYYLGKMNGGTATALNYGIQMSTGKYTVWLSSDDMFYSTKIERQVNFMEQHQAEVSFTDYHVINKANEVICRNATAKFTTVRSFIEAFSSYCPLNGCTVMMKKDYVRNIGYFNEKLLYTHDYDFWIRVVLNHTEFHYLDEPLTAYRRHEQMGTVQHYQAIVQELETIRQTYQHQLQVVLNTL</sequence>
<gene>
    <name evidence="1" type="ORF">NS115_17595</name>
</gene>
<comment type="caution">
    <text evidence="1">The sequence shown here is derived from an EMBL/GenBank/DDBJ whole genome shotgun (WGS) entry which is preliminary data.</text>
</comment>
<reference evidence="1 2" key="1">
    <citation type="journal article" date="2016" name="Front. Microbiol.">
        <title>Genomic Resource of Rice Seed Associated Bacteria.</title>
        <authorList>
            <person name="Midha S."/>
            <person name="Bansal K."/>
            <person name="Sharma S."/>
            <person name="Kumar N."/>
            <person name="Patil P.P."/>
            <person name="Chaudhry V."/>
            <person name="Patil P.B."/>
        </authorList>
    </citation>
    <scope>NUCLEOTIDE SEQUENCE [LARGE SCALE GENOMIC DNA]</scope>
    <source>
        <strain evidence="1 2">NS115</strain>
    </source>
</reference>
<evidence type="ECO:0000313" key="2">
    <source>
        <dbReference type="Proteomes" id="UP000074866"/>
    </source>
</evidence>
<accession>A0ACC4ZS76</accession>
<dbReference type="EMBL" id="LDRX01000080">
    <property type="protein sequence ID" value="KTS81081.1"/>
    <property type="molecule type" value="Genomic_DNA"/>
</dbReference>